<evidence type="ECO:0000313" key="1">
    <source>
        <dbReference type="EMBL" id="KAK1763368.1"/>
    </source>
</evidence>
<protein>
    <submittedName>
        <fullName evidence="1">Uncharacterized protein</fullName>
    </submittedName>
</protein>
<dbReference type="EMBL" id="MU839028">
    <property type="protein sequence ID" value="KAK1763368.1"/>
    <property type="molecule type" value="Genomic_DNA"/>
</dbReference>
<keyword evidence="2" id="KW-1185">Reference proteome</keyword>
<dbReference type="GeneID" id="85308834"/>
<name>A0AAJ0BTZ9_9PEZI</name>
<dbReference type="RefSeq" id="XP_060279581.1">
    <property type="nucleotide sequence ID" value="XM_060425647.1"/>
</dbReference>
<comment type="caution">
    <text evidence="1">The sequence shown here is derived from an EMBL/GenBank/DDBJ whole genome shotgun (WGS) entry which is preliminary data.</text>
</comment>
<sequence>MAEEELTQPWGWLPAEQHLIRNWDPASPLPATSQRRSLIRAFLDQGDVPGEYEPSRDGTPSRIPTAAEVRDVLAPWRPLALRRIACFMWPSYEHELVILRTHYGTGGGGGGGADDARLRGWIDVDSEADVFFNPEALWWRLLDDEELFGFGDEWERVFDILPELVGRQGRLGGVRRTIAAEDVEEARLEEDPEEEMRYLAFTLSAPTPLLVADKRAFEEDKLRVLFLDAHGNIVKESRITPGEMGTLKEDATNVRTPMWWKYGDIGPKYKPDGEIGRLLYPSE</sequence>
<accession>A0AAJ0BTZ9</accession>
<dbReference type="AlphaFoldDB" id="A0AAJ0BTZ9"/>
<evidence type="ECO:0000313" key="2">
    <source>
        <dbReference type="Proteomes" id="UP001244011"/>
    </source>
</evidence>
<organism evidence="1 2">
    <name type="scientific">Phialemonium atrogriseum</name>
    <dbReference type="NCBI Taxonomy" id="1093897"/>
    <lineage>
        <taxon>Eukaryota</taxon>
        <taxon>Fungi</taxon>
        <taxon>Dikarya</taxon>
        <taxon>Ascomycota</taxon>
        <taxon>Pezizomycotina</taxon>
        <taxon>Sordariomycetes</taxon>
        <taxon>Sordariomycetidae</taxon>
        <taxon>Cephalothecales</taxon>
        <taxon>Cephalothecaceae</taxon>
        <taxon>Phialemonium</taxon>
    </lineage>
</organism>
<reference evidence="1" key="1">
    <citation type="submission" date="2023-06" db="EMBL/GenBank/DDBJ databases">
        <title>Genome-scale phylogeny and comparative genomics of the fungal order Sordariales.</title>
        <authorList>
            <consortium name="Lawrence Berkeley National Laboratory"/>
            <person name="Hensen N."/>
            <person name="Bonometti L."/>
            <person name="Westerberg I."/>
            <person name="Brannstrom I.O."/>
            <person name="Guillou S."/>
            <person name="Cros-Aarteil S."/>
            <person name="Calhoun S."/>
            <person name="Haridas S."/>
            <person name="Kuo A."/>
            <person name="Mondo S."/>
            <person name="Pangilinan J."/>
            <person name="Riley R."/>
            <person name="Labutti K."/>
            <person name="Andreopoulos B."/>
            <person name="Lipzen A."/>
            <person name="Chen C."/>
            <person name="Yanf M."/>
            <person name="Daum C."/>
            <person name="Ng V."/>
            <person name="Clum A."/>
            <person name="Steindorff A."/>
            <person name="Ohm R."/>
            <person name="Martin F."/>
            <person name="Silar P."/>
            <person name="Natvig D."/>
            <person name="Lalanne C."/>
            <person name="Gautier V."/>
            <person name="Ament-Velasquez S.L."/>
            <person name="Kruys A."/>
            <person name="Hutchinson M.I."/>
            <person name="Powell A.J."/>
            <person name="Barry K."/>
            <person name="Miller A.N."/>
            <person name="Grigoriev I.V."/>
            <person name="Debuchy R."/>
            <person name="Gladieux P."/>
            <person name="Thoren M.H."/>
            <person name="Johannesson H."/>
        </authorList>
    </citation>
    <scope>NUCLEOTIDE SEQUENCE</scope>
    <source>
        <strain evidence="1">8032-3</strain>
    </source>
</reference>
<gene>
    <name evidence="1" type="ORF">QBC33DRAFT_499569</name>
</gene>
<proteinExistence type="predicted"/>
<dbReference type="Proteomes" id="UP001244011">
    <property type="component" value="Unassembled WGS sequence"/>
</dbReference>